<dbReference type="SUPFAM" id="SSF52833">
    <property type="entry name" value="Thioredoxin-like"/>
    <property type="match status" value="1"/>
</dbReference>
<feature type="active site" evidence="4">
    <location>
        <position position="38"/>
    </location>
</feature>
<comment type="caution">
    <text evidence="6">The sequence shown here is derived from an EMBL/GenBank/DDBJ whole genome shotgun (WGS) entry which is preliminary data.</text>
</comment>
<dbReference type="PANTHER" id="PTHR11592">
    <property type="entry name" value="GLUTATHIONE PEROXIDASE"/>
    <property type="match status" value="1"/>
</dbReference>
<dbReference type="PRINTS" id="PR01011">
    <property type="entry name" value="GLUTPROXDASE"/>
</dbReference>
<dbReference type="PIRSF" id="PIRSF000303">
    <property type="entry name" value="Glutathion_perox"/>
    <property type="match status" value="1"/>
</dbReference>
<dbReference type="InterPro" id="IPR036249">
    <property type="entry name" value="Thioredoxin-like_sf"/>
</dbReference>
<evidence type="ECO:0000313" key="6">
    <source>
        <dbReference type="EMBL" id="PVX49213.1"/>
    </source>
</evidence>
<evidence type="ECO:0000256" key="2">
    <source>
        <dbReference type="ARBA" id="ARBA00022559"/>
    </source>
</evidence>
<dbReference type="RefSeq" id="WP_116497057.1">
    <property type="nucleotide sequence ID" value="NZ_QENZ01000008.1"/>
</dbReference>
<evidence type="ECO:0000256" key="4">
    <source>
        <dbReference type="PIRSR" id="PIRSR000303-1"/>
    </source>
</evidence>
<dbReference type="Proteomes" id="UP000251835">
    <property type="component" value="Unassembled WGS sequence"/>
</dbReference>
<evidence type="ECO:0000256" key="3">
    <source>
        <dbReference type="ARBA" id="ARBA00023002"/>
    </source>
</evidence>
<dbReference type="EMBL" id="QENZ01000008">
    <property type="protein sequence ID" value="PVX49213.1"/>
    <property type="molecule type" value="Genomic_DNA"/>
</dbReference>
<dbReference type="OrthoDB" id="9789406at2"/>
<sequence length="161" mass="18524">MDKTDFYNLNLKTPKGDTIRMDSFKNKVVLIVNTATKCGFAPQFKGLEELHQKYKDKGLVILGFPCNQFQNQEPETNDSIEEACEINFGVSFQLTEKVDVNGINTHPVFRYLKKELGGLFGKRIKWNFTKFLISKDGTPYKRYSSFTKPSVIEKDIIKILN</sequence>
<comment type="similarity">
    <text evidence="1 5">Belongs to the glutathione peroxidase family.</text>
</comment>
<protein>
    <recommendedName>
        <fullName evidence="5">Glutathione peroxidase</fullName>
    </recommendedName>
</protein>
<dbReference type="CDD" id="cd00340">
    <property type="entry name" value="GSH_Peroxidase"/>
    <property type="match status" value="1"/>
</dbReference>
<dbReference type="Pfam" id="PF00255">
    <property type="entry name" value="GSHPx"/>
    <property type="match status" value="1"/>
</dbReference>
<dbReference type="Gene3D" id="3.40.30.10">
    <property type="entry name" value="Glutaredoxin"/>
    <property type="match status" value="1"/>
</dbReference>
<gene>
    <name evidence="6" type="ORF">C7377_1857</name>
</gene>
<dbReference type="InterPro" id="IPR000889">
    <property type="entry name" value="Glutathione_peroxidase"/>
</dbReference>
<keyword evidence="2 5" id="KW-0575">Peroxidase</keyword>
<evidence type="ECO:0000313" key="7">
    <source>
        <dbReference type="Proteomes" id="UP000251835"/>
    </source>
</evidence>
<dbReference type="PROSITE" id="PS00460">
    <property type="entry name" value="GLUTATHIONE_PEROXID_1"/>
    <property type="match status" value="1"/>
</dbReference>
<dbReference type="FunFam" id="3.40.30.10:FF:000010">
    <property type="entry name" value="Glutathione peroxidase"/>
    <property type="match status" value="1"/>
</dbReference>
<proteinExistence type="inferred from homology"/>
<dbReference type="GO" id="GO:0034599">
    <property type="term" value="P:cellular response to oxidative stress"/>
    <property type="evidence" value="ECO:0007669"/>
    <property type="project" value="TreeGrafter"/>
</dbReference>
<keyword evidence="3 5" id="KW-0560">Oxidoreductase</keyword>
<dbReference type="PANTHER" id="PTHR11592:SF78">
    <property type="entry name" value="GLUTATHIONE PEROXIDASE"/>
    <property type="match status" value="1"/>
</dbReference>
<organism evidence="6 7">
    <name type="scientific">Balneicella halophila</name>
    <dbReference type="NCBI Taxonomy" id="1537566"/>
    <lineage>
        <taxon>Bacteria</taxon>
        <taxon>Pseudomonadati</taxon>
        <taxon>Bacteroidota</taxon>
        <taxon>Bacteroidia</taxon>
        <taxon>Bacteroidales</taxon>
        <taxon>Balneicellaceae</taxon>
        <taxon>Balneicella</taxon>
    </lineage>
</organism>
<name>A0A7L4UN49_BALHA</name>
<dbReference type="InterPro" id="IPR029759">
    <property type="entry name" value="GPX_AS"/>
</dbReference>
<accession>A0A7L4UN49</accession>
<dbReference type="AlphaFoldDB" id="A0A7L4UN49"/>
<evidence type="ECO:0000256" key="1">
    <source>
        <dbReference type="ARBA" id="ARBA00006926"/>
    </source>
</evidence>
<dbReference type="PROSITE" id="PS51355">
    <property type="entry name" value="GLUTATHIONE_PEROXID_3"/>
    <property type="match status" value="1"/>
</dbReference>
<keyword evidence="7" id="KW-1185">Reference proteome</keyword>
<dbReference type="PROSITE" id="PS00763">
    <property type="entry name" value="GLUTATHIONE_PEROXID_2"/>
    <property type="match status" value="1"/>
</dbReference>
<reference evidence="6 7" key="1">
    <citation type="submission" date="2018-05" db="EMBL/GenBank/DDBJ databases">
        <title>Genomic Encyclopedia of Type Strains, Phase IV (KMG-IV): sequencing the most valuable type-strain genomes for metagenomic binning, comparative biology and taxonomic classification.</title>
        <authorList>
            <person name="Goeker M."/>
        </authorList>
    </citation>
    <scope>NUCLEOTIDE SEQUENCE [LARGE SCALE GENOMIC DNA]</scope>
    <source>
        <strain evidence="6 7">DSM 28579</strain>
    </source>
</reference>
<dbReference type="InterPro" id="IPR029760">
    <property type="entry name" value="GPX_CS"/>
</dbReference>
<evidence type="ECO:0000256" key="5">
    <source>
        <dbReference type="RuleBase" id="RU000499"/>
    </source>
</evidence>
<dbReference type="GO" id="GO:0004601">
    <property type="term" value="F:peroxidase activity"/>
    <property type="evidence" value="ECO:0007669"/>
    <property type="project" value="UniProtKB-KW"/>
</dbReference>